<dbReference type="GO" id="GO:0035091">
    <property type="term" value="F:phosphatidylinositol binding"/>
    <property type="evidence" value="ECO:0007669"/>
    <property type="project" value="TreeGrafter"/>
</dbReference>
<dbReference type="EMBL" id="HBDZ01009399">
    <property type="protein sequence ID" value="CAD8241574.1"/>
    <property type="molecule type" value="Transcribed_RNA"/>
</dbReference>
<dbReference type="InterPro" id="IPR027267">
    <property type="entry name" value="AH/BAR_dom_sf"/>
</dbReference>
<dbReference type="Gene3D" id="1.20.1270.60">
    <property type="entry name" value="Arfaptin homology (AH) domain/BAR domain"/>
    <property type="match status" value="1"/>
</dbReference>
<dbReference type="GO" id="GO:0005768">
    <property type="term" value="C:endosome"/>
    <property type="evidence" value="ECO:0007669"/>
    <property type="project" value="TreeGrafter"/>
</dbReference>
<dbReference type="Pfam" id="PF09325">
    <property type="entry name" value="Vps5"/>
    <property type="match status" value="1"/>
</dbReference>
<accession>A0A7R9TPK1</accession>
<evidence type="ECO:0000313" key="2">
    <source>
        <dbReference type="EMBL" id="CAD8241574.1"/>
    </source>
</evidence>
<dbReference type="SUPFAM" id="SSF103657">
    <property type="entry name" value="BAR/IMD domain-like"/>
    <property type="match status" value="1"/>
</dbReference>
<evidence type="ECO:0000259" key="1">
    <source>
        <dbReference type="Pfam" id="PF09325"/>
    </source>
</evidence>
<proteinExistence type="predicted"/>
<dbReference type="CDD" id="cd07596">
    <property type="entry name" value="BAR_SNX"/>
    <property type="match status" value="1"/>
</dbReference>
<sequence length="236" mass="26055">MVKQQSTLTEDPEYERTKAYIRSLVSHLDDAHREAAGLVKQQKEQADALARFGTSVILLGNTESGKLGNAFSELGNQADSLSVDLARHAETTGREFEAPLKEWALTAASVKKVMQARSVALLELETAAESVNMRSGKLKRLQATVNTPPDKITGAERDLQDANRKHDAAKEHYEYMKSQMAKELVRFQEQKANDLAKVMADFTKTQANNCRVVADAWGSLVPRLEQLQSQQAAGAE</sequence>
<dbReference type="InterPro" id="IPR015404">
    <property type="entry name" value="Vps5_C"/>
</dbReference>
<gene>
    <name evidence="2" type="ORF">PCOL08062_LOCUS7183</name>
</gene>
<dbReference type="PANTHER" id="PTHR10555:SF170">
    <property type="entry name" value="FI18122P1"/>
    <property type="match status" value="1"/>
</dbReference>
<protein>
    <recommendedName>
        <fullName evidence="1">Sorting nexin/Vps5-like C-terminal domain-containing protein</fullName>
    </recommendedName>
</protein>
<dbReference type="PANTHER" id="PTHR10555">
    <property type="entry name" value="SORTING NEXIN"/>
    <property type="match status" value="1"/>
</dbReference>
<feature type="domain" description="Sorting nexin/Vps5-like C-terminal" evidence="1">
    <location>
        <begin position="11"/>
        <end position="221"/>
    </location>
</feature>
<organism evidence="2">
    <name type="scientific">Prasinoderma coloniale</name>
    <dbReference type="NCBI Taxonomy" id="156133"/>
    <lineage>
        <taxon>Eukaryota</taxon>
        <taxon>Viridiplantae</taxon>
        <taxon>Prasinodermophyta</taxon>
        <taxon>Prasinodermophyceae</taxon>
        <taxon>Prasinodermales</taxon>
        <taxon>Prasinodermaceae</taxon>
        <taxon>Prasinoderma</taxon>
    </lineage>
</organism>
<reference evidence="2" key="1">
    <citation type="submission" date="2021-01" db="EMBL/GenBank/DDBJ databases">
        <authorList>
            <person name="Corre E."/>
            <person name="Pelletier E."/>
            <person name="Niang G."/>
            <person name="Scheremetjew M."/>
            <person name="Finn R."/>
            <person name="Kale V."/>
            <person name="Holt S."/>
            <person name="Cochrane G."/>
            <person name="Meng A."/>
            <person name="Brown T."/>
            <person name="Cohen L."/>
        </authorList>
    </citation>
    <scope>NUCLEOTIDE SEQUENCE</scope>
    <source>
        <strain evidence="2">CCMP1413</strain>
    </source>
</reference>
<dbReference type="AlphaFoldDB" id="A0A7R9TPK1"/>
<name>A0A7R9TPK1_9VIRI</name>